<dbReference type="EC" id="2.1.1.171" evidence="3 8"/>
<gene>
    <name evidence="9" type="ORF">C8D97_11266</name>
</gene>
<dbReference type="AlphaFoldDB" id="A0A316FGC4"/>
<dbReference type="Gene3D" id="3.40.50.150">
    <property type="entry name" value="Vaccinia Virus protein VP39"/>
    <property type="match status" value="1"/>
</dbReference>
<keyword evidence="8" id="KW-0949">S-adenosyl-L-methionine</keyword>
<reference evidence="9 10" key="1">
    <citation type="submission" date="2018-05" db="EMBL/GenBank/DDBJ databases">
        <title>Genomic Encyclopedia of Type Strains, Phase IV (KMG-IV): sequencing the most valuable type-strain genomes for metagenomic binning, comparative biology and taxonomic classification.</title>
        <authorList>
            <person name="Goeker M."/>
        </authorList>
    </citation>
    <scope>NUCLEOTIDE SEQUENCE [LARGE SCALE GENOMIC DNA]</scope>
    <source>
        <strain evidence="9 10">DSM 25350</strain>
    </source>
</reference>
<dbReference type="SUPFAM" id="SSF53335">
    <property type="entry name" value="S-adenosyl-L-methionine-dependent methyltransferases"/>
    <property type="match status" value="1"/>
</dbReference>
<dbReference type="GO" id="GO:0052913">
    <property type="term" value="F:16S rRNA (guanine(966)-N(2))-methyltransferase activity"/>
    <property type="evidence" value="ECO:0007669"/>
    <property type="project" value="UniProtKB-EC"/>
</dbReference>
<sequence>MIHQTKRKPSRGSKTGHVRIIGGRWKGRRLKFTEVAGLRPTLDRVRETLFNWLMYDINESRCLDLFAGSAALGIEALSRGASEVVFVEKNKKAADHIHANLRELQFSNYKVFNTSAEVVFKKNENPYDIIFVDPPFFQSYLTSTLKSLNQPTFVKPGSLVYVEHERHSDDIEFPENWQVVKQKQVGGLVFYLFRVEASS</sequence>
<accession>A0A316FGC4</accession>
<protein>
    <recommendedName>
        <fullName evidence="4 8">Ribosomal RNA small subunit methyltransferase D</fullName>
        <ecNumber evidence="3 8">2.1.1.171</ecNumber>
    </recommendedName>
</protein>
<keyword evidence="5 8" id="KW-0489">Methyltransferase</keyword>
<dbReference type="PANTHER" id="PTHR43542:SF1">
    <property type="entry name" value="METHYLTRANSFERASE"/>
    <property type="match status" value="1"/>
</dbReference>
<evidence type="ECO:0000256" key="6">
    <source>
        <dbReference type="ARBA" id="ARBA00022679"/>
    </source>
</evidence>
<dbReference type="EMBL" id="QGGU01000012">
    <property type="protein sequence ID" value="PWK46830.1"/>
    <property type="molecule type" value="Genomic_DNA"/>
</dbReference>
<evidence type="ECO:0000256" key="2">
    <source>
        <dbReference type="ARBA" id="ARBA00005269"/>
    </source>
</evidence>
<dbReference type="Pfam" id="PF03602">
    <property type="entry name" value="Cons_hypoth95"/>
    <property type="match status" value="1"/>
</dbReference>
<evidence type="ECO:0000256" key="1">
    <source>
        <dbReference type="ARBA" id="ARBA00002649"/>
    </source>
</evidence>
<dbReference type="RefSeq" id="WP_109764701.1">
    <property type="nucleotide sequence ID" value="NZ_QGGU01000012.1"/>
</dbReference>
<comment type="catalytic activity">
    <reaction evidence="7 8">
        <text>guanosine(966) in 16S rRNA + S-adenosyl-L-methionine = N(2)-methylguanosine(966) in 16S rRNA + S-adenosyl-L-homocysteine + H(+)</text>
        <dbReference type="Rhea" id="RHEA:23548"/>
        <dbReference type="Rhea" id="RHEA-COMP:10211"/>
        <dbReference type="Rhea" id="RHEA-COMP:10212"/>
        <dbReference type="ChEBI" id="CHEBI:15378"/>
        <dbReference type="ChEBI" id="CHEBI:57856"/>
        <dbReference type="ChEBI" id="CHEBI:59789"/>
        <dbReference type="ChEBI" id="CHEBI:74269"/>
        <dbReference type="ChEBI" id="CHEBI:74481"/>
        <dbReference type="EC" id="2.1.1.171"/>
    </reaction>
</comment>
<dbReference type="PROSITE" id="PS00092">
    <property type="entry name" value="N6_MTASE"/>
    <property type="match status" value="1"/>
</dbReference>
<dbReference type="InterPro" id="IPR004398">
    <property type="entry name" value="RNA_MeTrfase_RsmD"/>
</dbReference>
<dbReference type="InterPro" id="IPR029063">
    <property type="entry name" value="SAM-dependent_MTases_sf"/>
</dbReference>
<dbReference type="Proteomes" id="UP000245790">
    <property type="component" value="Unassembled WGS sequence"/>
</dbReference>
<keyword evidence="6 8" id="KW-0808">Transferase</keyword>
<dbReference type="GO" id="GO:0003676">
    <property type="term" value="F:nucleic acid binding"/>
    <property type="evidence" value="ECO:0007669"/>
    <property type="project" value="InterPro"/>
</dbReference>
<evidence type="ECO:0000256" key="7">
    <source>
        <dbReference type="ARBA" id="ARBA00048326"/>
    </source>
</evidence>
<dbReference type="OrthoDB" id="9803017at2"/>
<organism evidence="9 10">
    <name type="scientific">Pleionea mediterranea</name>
    <dbReference type="NCBI Taxonomy" id="523701"/>
    <lineage>
        <taxon>Bacteria</taxon>
        <taxon>Pseudomonadati</taxon>
        <taxon>Pseudomonadota</taxon>
        <taxon>Gammaproteobacteria</taxon>
        <taxon>Oceanospirillales</taxon>
        <taxon>Pleioneaceae</taxon>
        <taxon>Pleionea</taxon>
    </lineage>
</organism>
<evidence type="ECO:0000313" key="10">
    <source>
        <dbReference type="Proteomes" id="UP000245790"/>
    </source>
</evidence>
<dbReference type="InterPro" id="IPR002052">
    <property type="entry name" value="DNA_methylase_N6_adenine_CS"/>
</dbReference>
<evidence type="ECO:0000256" key="4">
    <source>
        <dbReference type="ARBA" id="ARBA00013682"/>
    </source>
</evidence>
<comment type="function">
    <text evidence="1 8">Specifically methylates the guanine in position 966 of 16S rRNA in the assembled 30S particle.</text>
</comment>
<evidence type="ECO:0000256" key="8">
    <source>
        <dbReference type="PIRNR" id="PIRNR004553"/>
    </source>
</evidence>
<evidence type="ECO:0000256" key="3">
    <source>
        <dbReference type="ARBA" id="ARBA00012141"/>
    </source>
</evidence>
<evidence type="ECO:0000313" key="9">
    <source>
        <dbReference type="EMBL" id="PWK46830.1"/>
    </source>
</evidence>
<keyword evidence="8" id="KW-0698">rRNA processing</keyword>
<keyword evidence="10" id="KW-1185">Reference proteome</keyword>
<evidence type="ECO:0000256" key="5">
    <source>
        <dbReference type="ARBA" id="ARBA00022603"/>
    </source>
</evidence>
<dbReference type="PANTHER" id="PTHR43542">
    <property type="entry name" value="METHYLTRANSFERASE"/>
    <property type="match status" value="1"/>
</dbReference>
<comment type="similarity">
    <text evidence="2 8">Belongs to the methyltransferase superfamily. RsmD family.</text>
</comment>
<proteinExistence type="inferred from homology"/>
<name>A0A316FGC4_9GAMM</name>
<dbReference type="CDD" id="cd02440">
    <property type="entry name" value="AdoMet_MTases"/>
    <property type="match status" value="1"/>
</dbReference>
<dbReference type="NCBIfam" id="TIGR00095">
    <property type="entry name" value="16S rRNA (guanine(966)-N(2))-methyltransferase RsmD"/>
    <property type="match status" value="1"/>
</dbReference>
<dbReference type="PIRSF" id="PIRSF004553">
    <property type="entry name" value="CHP00095"/>
    <property type="match status" value="1"/>
</dbReference>
<comment type="caution">
    <text evidence="9">The sequence shown here is derived from an EMBL/GenBank/DDBJ whole genome shotgun (WGS) entry which is preliminary data.</text>
</comment>